<sequence>MPSTERERGAESPSSTLAVEEGVATIRPIRIWIHVMALGVVAGVVAWLAGEACLNVVQPRRHAIVDRGITLNVSDRRGEANATAVNAGLAFILLGGSLGAALGAAGGRIRGSNRGAGSAAAVGLGAGALGAALVSLAILPAYDTYRLSHPDEASRDLILPLLVHVGVWATAGAAGGLALGVGLGLGDRRAILNVVLGGLIGAAVGATVFELVGAFAFPTAETARYVSRTGPTRLLARLLVCVCAAGGVAAAAVDALGRRSDVAA</sequence>
<dbReference type="AlphaFoldDB" id="A0A1U7CXB4"/>
<keyword evidence="1" id="KW-0812">Transmembrane</keyword>
<keyword evidence="3" id="KW-1185">Reference proteome</keyword>
<gene>
    <name evidence="2" type="ORF">BSF38_05160</name>
</gene>
<proteinExistence type="predicted"/>
<dbReference type="KEGG" id="pbor:BSF38_05160"/>
<evidence type="ECO:0000313" key="2">
    <source>
        <dbReference type="EMBL" id="APW63587.1"/>
    </source>
</evidence>
<feature type="transmembrane region" description="Helical" evidence="1">
    <location>
        <begin position="235"/>
        <end position="256"/>
    </location>
</feature>
<protein>
    <submittedName>
        <fullName evidence="2">Uncharacterized protein</fullName>
    </submittedName>
</protein>
<feature type="transmembrane region" description="Helical" evidence="1">
    <location>
        <begin position="84"/>
        <end position="107"/>
    </location>
</feature>
<keyword evidence="1" id="KW-0472">Membrane</keyword>
<accession>A0A1U7CXB4</accession>
<organism evidence="2 3">
    <name type="scientific">Paludisphaera borealis</name>
    <dbReference type="NCBI Taxonomy" id="1387353"/>
    <lineage>
        <taxon>Bacteria</taxon>
        <taxon>Pseudomonadati</taxon>
        <taxon>Planctomycetota</taxon>
        <taxon>Planctomycetia</taxon>
        <taxon>Isosphaerales</taxon>
        <taxon>Isosphaeraceae</taxon>
        <taxon>Paludisphaera</taxon>
    </lineage>
</organism>
<feature type="transmembrane region" description="Helical" evidence="1">
    <location>
        <begin position="190"/>
        <end position="215"/>
    </location>
</feature>
<dbReference type="Proteomes" id="UP000186309">
    <property type="component" value="Chromosome"/>
</dbReference>
<evidence type="ECO:0000313" key="3">
    <source>
        <dbReference type="Proteomes" id="UP000186309"/>
    </source>
</evidence>
<reference evidence="3" key="1">
    <citation type="submission" date="2016-12" db="EMBL/GenBank/DDBJ databases">
        <title>Comparative genomics of four Isosphaeraceae planctomycetes: a common pool of plasmids and glycoside hydrolase genes.</title>
        <authorList>
            <person name="Ivanova A."/>
        </authorList>
    </citation>
    <scope>NUCLEOTIDE SEQUENCE [LARGE SCALE GENOMIC DNA]</scope>
    <source>
        <strain evidence="3">PX4</strain>
    </source>
</reference>
<feature type="transmembrane region" description="Helical" evidence="1">
    <location>
        <begin position="119"/>
        <end position="142"/>
    </location>
</feature>
<dbReference type="EMBL" id="CP019082">
    <property type="protein sequence ID" value="APW63587.1"/>
    <property type="molecule type" value="Genomic_DNA"/>
</dbReference>
<feature type="transmembrane region" description="Helical" evidence="1">
    <location>
        <begin position="162"/>
        <end position="183"/>
    </location>
</feature>
<keyword evidence="1" id="KW-1133">Transmembrane helix</keyword>
<dbReference type="RefSeq" id="WP_076349918.1">
    <property type="nucleotide sequence ID" value="NZ_CP019082.1"/>
</dbReference>
<evidence type="ECO:0000256" key="1">
    <source>
        <dbReference type="SAM" id="Phobius"/>
    </source>
</evidence>
<name>A0A1U7CXB4_9BACT</name>
<feature type="transmembrane region" description="Helical" evidence="1">
    <location>
        <begin position="31"/>
        <end position="50"/>
    </location>
</feature>